<dbReference type="Gene3D" id="1.20.1250.20">
    <property type="entry name" value="MFS general substrate transporter like domains"/>
    <property type="match status" value="1"/>
</dbReference>
<keyword evidence="3 6" id="KW-0812">Transmembrane</keyword>
<dbReference type="InterPro" id="IPR036259">
    <property type="entry name" value="MFS_trans_sf"/>
</dbReference>
<feature type="transmembrane region" description="Helical" evidence="6">
    <location>
        <begin position="279"/>
        <end position="299"/>
    </location>
</feature>
<feature type="transmembrane region" description="Helical" evidence="6">
    <location>
        <begin position="46"/>
        <end position="66"/>
    </location>
</feature>
<feature type="transmembrane region" description="Helical" evidence="6">
    <location>
        <begin position="12"/>
        <end position="34"/>
    </location>
</feature>
<reference evidence="8 9" key="1">
    <citation type="submission" date="2021-02" db="EMBL/GenBank/DDBJ databases">
        <title>Bacillus sp. RD4P76, an endophyte from a halophyte.</title>
        <authorList>
            <person name="Sun J.-Q."/>
        </authorList>
    </citation>
    <scope>NUCLEOTIDE SEQUENCE [LARGE SCALE GENOMIC DNA]</scope>
    <source>
        <strain evidence="8 9">RD4P76</strain>
    </source>
</reference>
<feature type="transmembrane region" description="Helical" evidence="6">
    <location>
        <begin position="165"/>
        <end position="188"/>
    </location>
</feature>
<keyword evidence="5 6" id="KW-0472">Membrane</keyword>
<dbReference type="RefSeq" id="WP_204202965.1">
    <property type="nucleotide sequence ID" value="NZ_JAFELM010000023.1"/>
</dbReference>
<dbReference type="InterPro" id="IPR020846">
    <property type="entry name" value="MFS_dom"/>
</dbReference>
<evidence type="ECO:0000256" key="1">
    <source>
        <dbReference type="ARBA" id="ARBA00004651"/>
    </source>
</evidence>
<feature type="transmembrane region" description="Helical" evidence="6">
    <location>
        <begin position="99"/>
        <end position="121"/>
    </location>
</feature>
<name>A0ABS2DJ57_9BACI</name>
<evidence type="ECO:0000313" key="8">
    <source>
        <dbReference type="EMBL" id="MBM6617591.1"/>
    </source>
</evidence>
<comment type="caution">
    <text evidence="8">The sequence shown here is derived from an EMBL/GenBank/DDBJ whole genome shotgun (WGS) entry which is preliminary data.</text>
</comment>
<dbReference type="InterPro" id="IPR053160">
    <property type="entry name" value="MFS_DHA3_Transporter"/>
</dbReference>
<dbReference type="InterPro" id="IPR011701">
    <property type="entry name" value="MFS"/>
</dbReference>
<evidence type="ECO:0000256" key="3">
    <source>
        <dbReference type="ARBA" id="ARBA00022692"/>
    </source>
</evidence>
<dbReference type="EMBL" id="JAFELM010000023">
    <property type="protein sequence ID" value="MBM6617591.1"/>
    <property type="molecule type" value="Genomic_DNA"/>
</dbReference>
<dbReference type="Proteomes" id="UP001518925">
    <property type="component" value="Unassembled WGS sequence"/>
</dbReference>
<protein>
    <submittedName>
        <fullName evidence="8">MFS transporter</fullName>
    </submittedName>
</protein>
<keyword evidence="9" id="KW-1185">Reference proteome</keyword>
<feature type="transmembrane region" description="Helical" evidence="6">
    <location>
        <begin position="372"/>
        <end position="389"/>
    </location>
</feature>
<feature type="transmembrane region" description="Helical" evidence="6">
    <location>
        <begin position="142"/>
        <end position="159"/>
    </location>
</feature>
<keyword evidence="4 6" id="KW-1133">Transmembrane helix</keyword>
<dbReference type="Pfam" id="PF07690">
    <property type="entry name" value="MFS_1"/>
    <property type="match status" value="1"/>
</dbReference>
<gene>
    <name evidence="8" type="ORF">JR050_07850</name>
</gene>
<dbReference type="SUPFAM" id="SSF103473">
    <property type="entry name" value="MFS general substrate transporter"/>
    <property type="match status" value="1"/>
</dbReference>
<accession>A0ABS2DJ57</accession>
<keyword evidence="2" id="KW-0813">Transport</keyword>
<feature type="domain" description="Major facilitator superfamily (MFS) profile" evidence="7">
    <location>
        <begin position="1"/>
        <end position="396"/>
    </location>
</feature>
<evidence type="ECO:0000259" key="7">
    <source>
        <dbReference type="PROSITE" id="PS50850"/>
    </source>
</evidence>
<feature type="transmembrane region" description="Helical" evidence="6">
    <location>
        <begin position="75"/>
        <end position="93"/>
    </location>
</feature>
<feature type="transmembrane region" description="Helical" evidence="6">
    <location>
        <begin position="218"/>
        <end position="236"/>
    </location>
</feature>
<dbReference type="PANTHER" id="PTHR23530:SF1">
    <property type="entry name" value="PERMEASE, MAJOR FACILITATOR SUPERFAMILY-RELATED"/>
    <property type="match status" value="1"/>
</dbReference>
<evidence type="ECO:0000256" key="6">
    <source>
        <dbReference type="SAM" id="Phobius"/>
    </source>
</evidence>
<evidence type="ECO:0000256" key="4">
    <source>
        <dbReference type="ARBA" id="ARBA00022989"/>
    </source>
</evidence>
<dbReference type="PANTHER" id="PTHR23530">
    <property type="entry name" value="TRANSPORT PROTEIN-RELATED"/>
    <property type="match status" value="1"/>
</dbReference>
<evidence type="ECO:0000256" key="2">
    <source>
        <dbReference type="ARBA" id="ARBA00022448"/>
    </source>
</evidence>
<proteinExistence type="predicted"/>
<sequence>MNKNTLGAYNSRILFWIHFFGTMSFIQPVVTLFYFERGITETDLVIIMMCWSGAVLLGEVPTGIFADKFGAKRSFLVGSFVQMISVGLLIFAVEPWMFFLASFLNGFSATFFSGADEALLYESLKLSKDEDKMDQVMGNIQSATFLTMIGTVLLGSFLAKDLEDSQFVLLLVLGVICQFVQLLLVLLVKEPAKMDSFRENPFQHIGEGIRVIRKAPQLLWMFLNVTIVFIPAGAIFDNFDQLVLTNAGIPVVFIGVLYSIAALIGFIASRSIGWMTKKFSAVLLLYGTGGLAVISLIVISQFATTLWVVLAGFFILRFVRAIRYPIYSKLSNEYIPSHVRATTISLLSVLDSVFDLIIMGTVAGIAGLGLPTILFMCGAIALVGTLLPIRKAAHVEIQNEAVYKQS</sequence>
<evidence type="ECO:0000256" key="5">
    <source>
        <dbReference type="ARBA" id="ARBA00023136"/>
    </source>
</evidence>
<feature type="transmembrane region" description="Helical" evidence="6">
    <location>
        <begin position="248"/>
        <end position="267"/>
    </location>
</feature>
<organism evidence="8 9">
    <name type="scientific">Bacillus suaedaesalsae</name>
    <dbReference type="NCBI Taxonomy" id="2810349"/>
    <lineage>
        <taxon>Bacteria</taxon>
        <taxon>Bacillati</taxon>
        <taxon>Bacillota</taxon>
        <taxon>Bacilli</taxon>
        <taxon>Bacillales</taxon>
        <taxon>Bacillaceae</taxon>
        <taxon>Bacillus</taxon>
    </lineage>
</organism>
<comment type="subcellular location">
    <subcellularLocation>
        <location evidence="1">Cell membrane</location>
        <topology evidence="1">Multi-pass membrane protein</topology>
    </subcellularLocation>
</comment>
<evidence type="ECO:0000313" key="9">
    <source>
        <dbReference type="Proteomes" id="UP001518925"/>
    </source>
</evidence>
<dbReference type="PROSITE" id="PS50850">
    <property type="entry name" value="MFS"/>
    <property type="match status" value="1"/>
</dbReference>